<dbReference type="Proteomes" id="UP000026962">
    <property type="component" value="Chromosome 7"/>
</dbReference>
<dbReference type="InterPro" id="IPR008999">
    <property type="entry name" value="Actin-crosslinking"/>
</dbReference>
<dbReference type="PANTHER" id="PTHR31205">
    <property type="entry name" value="ACTIN CROSS-LINKING PROTEIN (DUF569)"/>
    <property type="match status" value="1"/>
</dbReference>
<reference evidence="3" key="2">
    <citation type="submission" date="2018-05" db="EMBL/GenBank/DDBJ databases">
        <title>OpunRS2 (Oryza punctata Reference Sequence Version 2).</title>
        <authorList>
            <person name="Zhang J."/>
            <person name="Kudrna D."/>
            <person name="Lee S."/>
            <person name="Talag J."/>
            <person name="Welchert J."/>
            <person name="Wing R.A."/>
        </authorList>
    </citation>
    <scope>NUCLEOTIDE SEQUENCE [LARGE SCALE GENOMIC DNA]</scope>
</reference>
<dbReference type="SUPFAM" id="SSF50405">
    <property type="entry name" value="Actin-crosslinking proteins"/>
    <property type="match status" value="1"/>
</dbReference>
<accession>A0A0E0LHM8</accession>
<dbReference type="OMA" id="QREIRWV"/>
<dbReference type="STRING" id="4537.A0A0E0LHM8"/>
<keyword evidence="4" id="KW-1185">Reference proteome</keyword>
<sequence length="329" mass="36115">METSYSIRARRPSMEVFQGVEFVALRMWRCNSYLHADEDGRSVYHGSLRGGGASLHNAVWAVEEVVAGVVPTRYVLLRGAYGRYLGSPDAPDRERECSCSFEAAQRDRDVLEIGAIMWRAIGCSGPDVPVARDSRGGVVLLHDKSGRYLRGNKSFLAGRRGISVDGDIDNETTLRWEVVRVPPSQGRPELPISIESNLAKNLVTACFPPLRRQIQFVTAGAGAAGNIHEFTGRSVQLVREKLAGILGYDDFTLCVRAGLHGRFTPLLINLPRSQETLHIVLVRPNTAGFTLFVLYTIYLEMMAVPSLAPPPSPPADTKVAELVGSRREG</sequence>
<dbReference type="InterPro" id="IPR054726">
    <property type="entry name" value="Ubiq_DUF569-assoc"/>
</dbReference>
<proteinExistence type="predicted"/>
<reference evidence="3" key="1">
    <citation type="submission" date="2015-04" db="UniProtKB">
        <authorList>
            <consortium name="EnsemblPlants"/>
        </authorList>
    </citation>
    <scope>IDENTIFICATION</scope>
</reference>
<protein>
    <recommendedName>
        <fullName evidence="2">DUF569 domain-containing protein</fullName>
    </recommendedName>
</protein>
<evidence type="ECO:0000259" key="2">
    <source>
        <dbReference type="Pfam" id="PF22932"/>
    </source>
</evidence>
<dbReference type="AlphaFoldDB" id="A0A0E0LHM8"/>
<organism evidence="3">
    <name type="scientific">Oryza punctata</name>
    <name type="common">Red rice</name>
    <dbReference type="NCBI Taxonomy" id="4537"/>
    <lineage>
        <taxon>Eukaryota</taxon>
        <taxon>Viridiplantae</taxon>
        <taxon>Streptophyta</taxon>
        <taxon>Embryophyta</taxon>
        <taxon>Tracheophyta</taxon>
        <taxon>Spermatophyta</taxon>
        <taxon>Magnoliopsida</taxon>
        <taxon>Liliopsida</taxon>
        <taxon>Poales</taxon>
        <taxon>Poaceae</taxon>
        <taxon>BOP clade</taxon>
        <taxon>Oryzoideae</taxon>
        <taxon>Oryzeae</taxon>
        <taxon>Oryzinae</taxon>
        <taxon>Oryza</taxon>
    </lineage>
</organism>
<dbReference type="Pfam" id="PF22932">
    <property type="entry name" value="Ubiq_DUF_assoc"/>
    <property type="match status" value="1"/>
</dbReference>
<dbReference type="HOGENOM" id="CLU_046057_1_0_1"/>
<dbReference type="Gramene" id="OPUNC07G04460.1">
    <property type="protein sequence ID" value="OPUNC07G04460.1"/>
    <property type="gene ID" value="OPUNC07G04460"/>
</dbReference>
<name>A0A0E0LHM8_ORYPU</name>
<dbReference type="EnsemblPlants" id="OPUNC07G04460.1">
    <property type="protein sequence ID" value="OPUNC07G04460.1"/>
    <property type="gene ID" value="OPUNC07G04460"/>
</dbReference>
<evidence type="ECO:0000313" key="4">
    <source>
        <dbReference type="Proteomes" id="UP000026962"/>
    </source>
</evidence>
<feature type="domain" description="DUF569" evidence="2">
    <location>
        <begin position="211"/>
        <end position="281"/>
    </location>
</feature>
<evidence type="ECO:0000313" key="3">
    <source>
        <dbReference type="EnsemblPlants" id="OPUNC07G04460.1"/>
    </source>
</evidence>
<evidence type="ECO:0000256" key="1">
    <source>
        <dbReference type="SAM" id="MobiDB-lite"/>
    </source>
</evidence>
<dbReference type="PANTHER" id="PTHR31205:SF39">
    <property type="entry name" value="OS08G0164400 PROTEIN"/>
    <property type="match status" value="1"/>
</dbReference>
<feature type="region of interest" description="Disordered" evidence="1">
    <location>
        <begin position="309"/>
        <end position="329"/>
    </location>
</feature>